<dbReference type="Pfam" id="PF21168">
    <property type="entry name" value="FkbO_Hyg5-like_N"/>
    <property type="match status" value="1"/>
</dbReference>
<dbReference type="InterPro" id="IPR035959">
    <property type="entry name" value="RutC-like_sf"/>
</dbReference>
<dbReference type="AlphaFoldDB" id="A0A4Q1JWJ8"/>
<organism evidence="2 3">
    <name type="scientific">Pseudoxanthomonas composti</name>
    <dbReference type="NCBI Taxonomy" id="2137479"/>
    <lineage>
        <taxon>Bacteria</taxon>
        <taxon>Pseudomonadati</taxon>
        <taxon>Pseudomonadota</taxon>
        <taxon>Gammaproteobacteria</taxon>
        <taxon>Lysobacterales</taxon>
        <taxon>Lysobacteraceae</taxon>
        <taxon>Pseudoxanthomonas</taxon>
    </lineage>
</organism>
<comment type="caution">
    <text evidence="2">The sequence shown here is derived from an EMBL/GenBank/DDBJ whole genome shotgun (WGS) entry which is preliminary data.</text>
</comment>
<dbReference type="CDD" id="cd06153">
    <property type="entry name" value="YjgF_YER057c_UK114_like_5"/>
    <property type="match status" value="1"/>
</dbReference>
<accession>A0A4Q1JWJ8</accession>
<keyword evidence="3" id="KW-1185">Reference proteome</keyword>
<feature type="domain" description="Chorismatase FkbO/Hyg5-like N-terminal" evidence="1">
    <location>
        <begin position="50"/>
        <end position="171"/>
    </location>
</feature>
<proteinExistence type="predicted"/>
<dbReference type="Proteomes" id="UP000289784">
    <property type="component" value="Unassembled WGS sequence"/>
</dbReference>
<evidence type="ECO:0000259" key="1">
    <source>
        <dbReference type="Pfam" id="PF21168"/>
    </source>
</evidence>
<dbReference type="OrthoDB" id="1114505at2"/>
<sequence>MDYVPETAPSTLLEDPRVLAVFGFGSDAPVHEDPRYLRVPLQPYGPRMLEVWRTTRPVHAGRTGEIAWATDGELQFGVIEVDERKIGIEEAAALAYGALSELIRGSQTPHLLRMWNYLSGITLGEGDRERYREFCVGRARGLGRFEDHQLPAATGIGRSDEVRTLQVYWLAARQAGTPVENPRQISAYRYPRQYGPQSPSFARAMVPPAGSDMPLLLSGTASIVGHETLHAGQLLAQLRETLLNFDALLESARKHAPALPLAFGESTRLKVYVRDADDLPTVAQALDERFGQRVPRMLLHAAICRRELAVEIDGVHG</sequence>
<evidence type="ECO:0000313" key="3">
    <source>
        <dbReference type="Proteomes" id="UP000289784"/>
    </source>
</evidence>
<reference evidence="2 3" key="1">
    <citation type="submission" date="2019-01" db="EMBL/GenBank/DDBJ databases">
        <title>Pseudoxanthomonas composti sp. nov., isolated from compost.</title>
        <authorList>
            <person name="Yang G."/>
        </authorList>
    </citation>
    <scope>NUCLEOTIDE SEQUENCE [LARGE SCALE GENOMIC DNA]</scope>
    <source>
        <strain evidence="2 3">GSS15</strain>
    </source>
</reference>
<evidence type="ECO:0000313" key="2">
    <source>
        <dbReference type="EMBL" id="RXR06673.1"/>
    </source>
</evidence>
<protein>
    <submittedName>
        <fullName evidence="2">Pteridine-dependent deoxygenase</fullName>
    </submittedName>
</protein>
<dbReference type="Gene3D" id="3.30.1330.40">
    <property type="entry name" value="RutC-like"/>
    <property type="match status" value="1"/>
</dbReference>
<name>A0A4Q1JWJ8_9GAMM</name>
<dbReference type="InterPro" id="IPR049368">
    <property type="entry name" value="FkbO_Hyg5-like_N"/>
</dbReference>
<dbReference type="SUPFAM" id="SSF55298">
    <property type="entry name" value="YjgF-like"/>
    <property type="match status" value="1"/>
</dbReference>
<dbReference type="EMBL" id="SAWZ01000003">
    <property type="protein sequence ID" value="RXR06673.1"/>
    <property type="molecule type" value="Genomic_DNA"/>
</dbReference>
<gene>
    <name evidence="2" type="ORF">EPA99_07625</name>
</gene>